<dbReference type="GO" id="GO:0009626">
    <property type="term" value="P:plant-type hypersensitive response"/>
    <property type="evidence" value="ECO:0007669"/>
    <property type="project" value="UniProtKB-ARBA"/>
</dbReference>
<keyword evidence="5" id="KW-1003">Cell membrane</keyword>
<dbReference type="PROSITE" id="PS50011">
    <property type="entry name" value="PROTEIN_KINASE_DOM"/>
    <property type="match status" value="1"/>
</dbReference>
<evidence type="ECO:0000313" key="26">
    <source>
        <dbReference type="EMBL" id="PON97083.1"/>
    </source>
</evidence>
<dbReference type="InterPro" id="IPR008271">
    <property type="entry name" value="Ser/Thr_kinase_AS"/>
</dbReference>
<evidence type="ECO:0000256" key="1">
    <source>
        <dbReference type="ARBA" id="ARBA00004251"/>
    </source>
</evidence>
<evidence type="ECO:0000256" key="2">
    <source>
        <dbReference type="ARBA" id="ARBA00007606"/>
    </source>
</evidence>
<comment type="function">
    <text evidence="19">Involved in resistance response to the pathogenic oomycetes Phytophthora infestans and Phytophthora capsici.</text>
</comment>
<dbReference type="FunFam" id="2.60.120.200:FF:000103">
    <property type="entry name" value="L-type lectin-domain containing receptor kinase IX.1"/>
    <property type="match status" value="1"/>
</dbReference>
<keyword evidence="27" id="KW-1185">Reference proteome</keyword>
<name>A0A2P5FH13_TREOI</name>
<keyword evidence="8 23" id="KW-0812">Transmembrane</keyword>
<keyword evidence="7" id="KW-0808">Transferase</keyword>
<dbReference type="Proteomes" id="UP000237000">
    <property type="component" value="Unassembled WGS sequence"/>
</dbReference>
<proteinExistence type="inferred from homology"/>
<dbReference type="InterPro" id="IPR013320">
    <property type="entry name" value="ConA-like_dom_sf"/>
</dbReference>
<evidence type="ECO:0000256" key="4">
    <source>
        <dbReference type="ARBA" id="ARBA00010217"/>
    </source>
</evidence>
<keyword evidence="9 24" id="KW-0732">Signal</keyword>
<dbReference type="Gene3D" id="3.30.200.20">
    <property type="entry name" value="Phosphorylase Kinase, domain 1"/>
    <property type="match status" value="1"/>
</dbReference>
<keyword evidence="10" id="KW-0430">Lectin</keyword>
<evidence type="ECO:0000256" key="10">
    <source>
        <dbReference type="ARBA" id="ARBA00022734"/>
    </source>
</evidence>
<dbReference type="GO" id="GO:0030246">
    <property type="term" value="F:carbohydrate binding"/>
    <property type="evidence" value="ECO:0007669"/>
    <property type="project" value="UniProtKB-KW"/>
</dbReference>
<gene>
    <name evidence="26" type="ORF">TorRG33x02_071330</name>
</gene>
<comment type="subunit">
    <text evidence="21">Interacts with ABCG40.</text>
</comment>
<keyword evidence="11 22" id="KW-0547">Nucleotide-binding</keyword>
<dbReference type="Gene3D" id="1.10.510.10">
    <property type="entry name" value="Transferase(Phosphotransferase) domain 1"/>
    <property type="match status" value="1"/>
</dbReference>
<protein>
    <submittedName>
        <fullName evidence="26">Serine/threonine protein kinase</fullName>
    </submittedName>
</protein>
<dbReference type="Pfam" id="PF00139">
    <property type="entry name" value="Lectin_legB"/>
    <property type="match status" value="1"/>
</dbReference>
<comment type="similarity">
    <text evidence="2">Belongs to the leguminous lectin family.</text>
</comment>
<dbReference type="GO" id="GO:0002229">
    <property type="term" value="P:defense response to oomycetes"/>
    <property type="evidence" value="ECO:0007669"/>
    <property type="project" value="UniProtKB-ARBA"/>
</dbReference>
<dbReference type="InterPro" id="IPR017441">
    <property type="entry name" value="Protein_kinase_ATP_BS"/>
</dbReference>
<dbReference type="InterPro" id="IPR011009">
    <property type="entry name" value="Kinase-like_dom_sf"/>
</dbReference>
<evidence type="ECO:0000256" key="20">
    <source>
        <dbReference type="ARBA" id="ARBA00058818"/>
    </source>
</evidence>
<feature type="transmembrane region" description="Helical" evidence="23">
    <location>
        <begin position="274"/>
        <end position="299"/>
    </location>
</feature>
<evidence type="ECO:0000256" key="16">
    <source>
        <dbReference type="ARBA" id="ARBA00023136"/>
    </source>
</evidence>
<dbReference type="InterPro" id="IPR001220">
    <property type="entry name" value="Legume_lectin_dom"/>
</dbReference>
<evidence type="ECO:0000256" key="24">
    <source>
        <dbReference type="SAM" id="SignalP"/>
    </source>
</evidence>
<dbReference type="SMART" id="SM00220">
    <property type="entry name" value="S_TKc"/>
    <property type="match status" value="1"/>
</dbReference>
<feature type="chain" id="PRO_5015201640" evidence="24">
    <location>
        <begin position="27"/>
        <end position="655"/>
    </location>
</feature>
<dbReference type="FunFam" id="1.10.510.10:FF:000240">
    <property type="entry name" value="Lectin-domain containing receptor kinase A4.3"/>
    <property type="match status" value="1"/>
</dbReference>
<keyword evidence="12 26" id="KW-0418">Kinase</keyword>
<dbReference type="CDD" id="cd14066">
    <property type="entry name" value="STKc_IRAK"/>
    <property type="match status" value="1"/>
</dbReference>
<evidence type="ECO:0000256" key="15">
    <source>
        <dbReference type="ARBA" id="ARBA00022989"/>
    </source>
</evidence>
<evidence type="ECO:0000256" key="7">
    <source>
        <dbReference type="ARBA" id="ARBA00022679"/>
    </source>
</evidence>
<feature type="binding site" evidence="22">
    <location>
        <position position="373"/>
    </location>
    <ligand>
        <name>ATP</name>
        <dbReference type="ChEBI" id="CHEBI:30616"/>
    </ligand>
</feature>
<comment type="function">
    <text evidence="20">Promotes hydrogen peroxide H(2)O(2) production and cell death.</text>
</comment>
<dbReference type="SUPFAM" id="SSF56112">
    <property type="entry name" value="Protein kinase-like (PK-like)"/>
    <property type="match status" value="1"/>
</dbReference>
<dbReference type="PROSITE" id="PS00107">
    <property type="entry name" value="PROTEIN_KINASE_ATP"/>
    <property type="match status" value="1"/>
</dbReference>
<evidence type="ECO:0000256" key="21">
    <source>
        <dbReference type="ARBA" id="ARBA00063357"/>
    </source>
</evidence>
<evidence type="ECO:0000256" key="8">
    <source>
        <dbReference type="ARBA" id="ARBA00022692"/>
    </source>
</evidence>
<evidence type="ECO:0000256" key="23">
    <source>
        <dbReference type="SAM" id="Phobius"/>
    </source>
</evidence>
<dbReference type="PANTHER" id="PTHR27007">
    <property type="match status" value="1"/>
</dbReference>
<dbReference type="Gene3D" id="2.60.120.200">
    <property type="match status" value="1"/>
</dbReference>
<evidence type="ECO:0000256" key="18">
    <source>
        <dbReference type="ARBA" id="ARBA00023180"/>
    </source>
</evidence>
<dbReference type="InterPro" id="IPR000719">
    <property type="entry name" value="Prot_kinase_dom"/>
</dbReference>
<keyword evidence="15 23" id="KW-1133">Transmembrane helix</keyword>
<keyword evidence="18" id="KW-0325">Glycoprotein</keyword>
<reference evidence="27" key="1">
    <citation type="submission" date="2016-06" db="EMBL/GenBank/DDBJ databases">
        <title>Parallel loss of symbiosis genes in relatives of nitrogen-fixing non-legume Parasponia.</title>
        <authorList>
            <person name="Van Velzen R."/>
            <person name="Holmer R."/>
            <person name="Bu F."/>
            <person name="Rutten L."/>
            <person name="Van Zeijl A."/>
            <person name="Liu W."/>
            <person name="Santuari L."/>
            <person name="Cao Q."/>
            <person name="Sharma T."/>
            <person name="Shen D."/>
            <person name="Roswanjaya Y."/>
            <person name="Wardhani T."/>
            <person name="Kalhor M.S."/>
            <person name="Jansen J."/>
            <person name="Van den Hoogen J."/>
            <person name="Gungor B."/>
            <person name="Hartog M."/>
            <person name="Hontelez J."/>
            <person name="Verver J."/>
            <person name="Yang W.-C."/>
            <person name="Schijlen E."/>
            <person name="Repin R."/>
            <person name="Schilthuizen M."/>
            <person name="Schranz E."/>
            <person name="Heidstra R."/>
            <person name="Miyata K."/>
            <person name="Fedorova E."/>
            <person name="Kohlen W."/>
            <person name="Bisseling T."/>
            <person name="Smit S."/>
            <person name="Geurts R."/>
        </authorList>
    </citation>
    <scope>NUCLEOTIDE SEQUENCE [LARGE SCALE GENOMIC DNA]</scope>
    <source>
        <strain evidence="27">cv. RG33-2</strain>
    </source>
</reference>
<dbReference type="EMBL" id="JXTC01000034">
    <property type="protein sequence ID" value="PON97083.1"/>
    <property type="molecule type" value="Genomic_DNA"/>
</dbReference>
<dbReference type="SUPFAM" id="SSF49899">
    <property type="entry name" value="Concanavalin A-like lectins/glucanases"/>
    <property type="match status" value="1"/>
</dbReference>
<dbReference type="AlphaFoldDB" id="A0A2P5FH13"/>
<sequence length="655" mass="73214">MTNSFLTYQTITPFLCFLLCFPLAHSIHFNINRFDRNEARVLYQGDAVPSVGTVEFINNIDYLCRVGRVISAERVRLWDARTRELSDFTTRFSFVIDTLSRVNYAAGLAFFLAPTGFQIPPNSAGGFLGLFNTTTSDSARNQIVLVEFDSFSNPQWDPPFEHVGINNNSISSVINTPWNASYHSGDIADVLINYNATTMNLSVSWSYRSTNNPKEKTSLSYQINLMKTLPEWITVGFSAATSHHVERHILKSWEFSSSLDVIENDRHETKRVRLILIVTASSGVSVISVVVIIGLCVLFSRRKQKNKEEAEMLNLTSMNDDLERGAGPRRFSYSHLASATNNFSNKRKLGQGGFGAVYKGYLKDLDLVVAVKKISSGSKQGKKEYVTEVKVISSLRHRNLVQLIGWCHDRGEFLLVYEFIPNGSLGFHLFSKRISPLTWALRYKISLGLASALFYLHEECEQCVVHRDIKSSNVMLDSSFNVKLGDFGLARVMDHELGPQTTGLVGTLGYLAPEYVSTGRASKESDVYSFGVVALEIATGKKSLDSSERDSGMGLVEWVWDLYGKGEILSVADERMGMDFDQRQVECLIIVGLWCAHPDRSMRPSIKQAIQVLNFEATWPDLPTSMPVPVYRVLPTQSVSSGESLITTSLQANGR</sequence>
<evidence type="ECO:0000256" key="14">
    <source>
        <dbReference type="ARBA" id="ARBA00022840"/>
    </source>
</evidence>
<dbReference type="STRING" id="63057.A0A2P5FH13"/>
<dbReference type="GO" id="GO:0005886">
    <property type="term" value="C:plasma membrane"/>
    <property type="evidence" value="ECO:0007669"/>
    <property type="project" value="UniProtKB-SubCell"/>
</dbReference>
<feature type="signal peptide" evidence="24">
    <location>
        <begin position="1"/>
        <end position="26"/>
    </location>
</feature>
<dbReference type="OrthoDB" id="4062651at2759"/>
<dbReference type="InParanoid" id="A0A2P5FH13"/>
<evidence type="ECO:0000256" key="11">
    <source>
        <dbReference type="ARBA" id="ARBA00022741"/>
    </source>
</evidence>
<keyword evidence="16 23" id="KW-0472">Membrane</keyword>
<keyword evidence="14 22" id="KW-0067">ATP-binding</keyword>
<comment type="caution">
    <text evidence="26">The sequence shown here is derived from an EMBL/GenBank/DDBJ whole genome shotgun (WGS) entry which is preliminary data.</text>
</comment>
<dbReference type="CDD" id="cd06899">
    <property type="entry name" value="lectin_legume_LecRK_Arcelin_ConA"/>
    <property type="match status" value="1"/>
</dbReference>
<keyword evidence="13" id="KW-0611">Plant defense</keyword>
<evidence type="ECO:0000256" key="3">
    <source>
        <dbReference type="ARBA" id="ARBA00008536"/>
    </source>
</evidence>
<evidence type="ECO:0000313" key="27">
    <source>
        <dbReference type="Proteomes" id="UP000237000"/>
    </source>
</evidence>
<evidence type="ECO:0000256" key="22">
    <source>
        <dbReference type="PROSITE-ProRule" id="PRU10141"/>
    </source>
</evidence>
<dbReference type="GO" id="GO:0004674">
    <property type="term" value="F:protein serine/threonine kinase activity"/>
    <property type="evidence" value="ECO:0007669"/>
    <property type="project" value="UniProtKB-KW"/>
</dbReference>
<dbReference type="Pfam" id="PF00069">
    <property type="entry name" value="Pkinase"/>
    <property type="match status" value="1"/>
</dbReference>
<dbReference type="FunCoup" id="A0A2P5FH13">
    <property type="interactions" value="151"/>
</dbReference>
<evidence type="ECO:0000256" key="19">
    <source>
        <dbReference type="ARBA" id="ARBA00058054"/>
    </source>
</evidence>
<keyword evidence="6 26" id="KW-0723">Serine/threonine-protein kinase</keyword>
<evidence type="ECO:0000256" key="13">
    <source>
        <dbReference type="ARBA" id="ARBA00022821"/>
    </source>
</evidence>
<evidence type="ECO:0000256" key="9">
    <source>
        <dbReference type="ARBA" id="ARBA00022729"/>
    </source>
</evidence>
<accession>A0A2P5FH13</accession>
<evidence type="ECO:0000256" key="5">
    <source>
        <dbReference type="ARBA" id="ARBA00022475"/>
    </source>
</evidence>
<evidence type="ECO:0000256" key="12">
    <source>
        <dbReference type="ARBA" id="ARBA00022777"/>
    </source>
</evidence>
<keyword evidence="17" id="KW-0675">Receptor</keyword>
<dbReference type="GO" id="GO:0005524">
    <property type="term" value="F:ATP binding"/>
    <property type="evidence" value="ECO:0007669"/>
    <property type="project" value="UniProtKB-UniRule"/>
</dbReference>
<evidence type="ECO:0000256" key="6">
    <source>
        <dbReference type="ARBA" id="ARBA00022527"/>
    </source>
</evidence>
<comment type="similarity">
    <text evidence="4">In the C-terminal section; belongs to the protein kinase superfamily. Ser/Thr protein kinase family.</text>
</comment>
<dbReference type="InterPro" id="IPR050528">
    <property type="entry name" value="L-type_Lectin-RKs"/>
</dbReference>
<organism evidence="26 27">
    <name type="scientific">Trema orientale</name>
    <name type="common">Charcoal tree</name>
    <name type="synonym">Celtis orientalis</name>
    <dbReference type="NCBI Taxonomy" id="63057"/>
    <lineage>
        <taxon>Eukaryota</taxon>
        <taxon>Viridiplantae</taxon>
        <taxon>Streptophyta</taxon>
        <taxon>Embryophyta</taxon>
        <taxon>Tracheophyta</taxon>
        <taxon>Spermatophyta</taxon>
        <taxon>Magnoliopsida</taxon>
        <taxon>eudicotyledons</taxon>
        <taxon>Gunneridae</taxon>
        <taxon>Pentapetalae</taxon>
        <taxon>rosids</taxon>
        <taxon>fabids</taxon>
        <taxon>Rosales</taxon>
        <taxon>Cannabaceae</taxon>
        <taxon>Trema</taxon>
    </lineage>
</organism>
<evidence type="ECO:0000256" key="17">
    <source>
        <dbReference type="ARBA" id="ARBA00023170"/>
    </source>
</evidence>
<feature type="domain" description="Protein kinase" evidence="25">
    <location>
        <begin position="343"/>
        <end position="615"/>
    </location>
</feature>
<dbReference type="FunFam" id="3.30.200.20:FF:000168">
    <property type="entry name" value="L-type lectin-domain containing receptor kinase IX.1"/>
    <property type="match status" value="1"/>
</dbReference>
<comment type="similarity">
    <text evidence="3">In the N-terminal section; belongs to the leguminous lectin family.</text>
</comment>
<dbReference type="PROSITE" id="PS00108">
    <property type="entry name" value="PROTEIN_KINASE_ST"/>
    <property type="match status" value="1"/>
</dbReference>
<comment type="subcellular location">
    <subcellularLocation>
        <location evidence="1">Cell membrane</location>
        <topology evidence="1">Single-pass type I membrane protein</topology>
    </subcellularLocation>
</comment>
<evidence type="ECO:0000259" key="25">
    <source>
        <dbReference type="PROSITE" id="PS50011"/>
    </source>
</evidence>